<organism evidence="2 3">
    <name type="scientific">Syntrophobotulus glycolicus (strain DSM 8271 / FlGlyR)</name>
    <dbReference type="NCBI Taxonomy" id="645991"/>
    <lineage>
        <taxon>Bacteria</taxon>
        <taxon>Bacillati</taxon>
        <taxon>Bacillota</taxon>
        <taxon>Clostridia</taxon>
        <taxon>Eubacteriales</taxon>
        <taxon>Desulfitobacteriaceae</taxon>
        <taxon>Syntrophobotulus</taxon>
    </lineage>
</organism>
<protein>
    <recommendedName>
        <fullName evidence="1">DUF5680 domain-containing protein</fullName>
    </recommendedName>
</protein>
<dbReference type="eggNOG" id="ENOG5033UMJ">
    <property type="taxonomic scope" value="Bacteria"/>
</dbReference>
<keyword evidence="3" id="KW-1185">Reference proteome</keyword>
<gene>
    <name evidence="2" type="ordered locus">Sgly_0933</name>
</gene>
<dbReference type="Pfam" id="PF18931">
    <property type="entry name" value="DUF5680"/>
    <property type="match status" value="1"/>
</dbReference>
<evidence type="ECO:0000313" key="3">
    <source>
        <dbReference type="Proteomes" id="UP000007488"/>
    </source>
</evidence>
<name>F0T2F8_SYNGF</name>
<dbReference type="KEGG" id="sgy:Sgly_0933"/>
<reference evidence="2 3" key="1">
    <citation type="journal article" date="2011" name="Stand. Genomic Sci.">
        <title>Complete genome sequence of Syntrophobotulus glycolicus type strain (FlGlyR).</title>
        <authorList>
            <person name="Han C."/>
            <person name="Mwirichia R."/>
            <person name="Chertkov O."/>
            <person name="Held B."/>
            <person name="Lapidus A."/>
            <person name="Nolan M."/>
            <person name="Lucas S."/>
            <person name="Hammon N."/>
            <person name="Deshpande S."/>
            <person name="Cheng J.F."/>
            <person name="Tapia R."/>
            <person name="Goodwin L."/>
            <person name="Pitluck S."/>
            <person name="Huntemann M."/>
            <person name="Liolios K."/>
            <person name="Ivanova N."/>
            <person name="Pagani I."/>
            <person name="Mavromatis K."/>
            <person name="Ovchinikova G."/>
            <person name="Pati A."/>
            <person name="Chen A."/>
            <person name="Palaniappan K."/>
            <person name="Land M."/>
            <person name="Hauser L."/>
            <person name="Brambilla E.M."/>
            <person name="Rohde M."/>
            <person name="Spring S."/>
            <person name="Sikorski J."/>
            <person name="Goker M."/>
            <person name="Woyke T."/>
            <person name="Bristow J."/>
            <person name="Eisen J.A."/>
            <person name="Markowitz V."/>
            <person name="Hugenholtz P."/>
            <person name="Kyrpides N.C."/>
            <person name="Klenk H.P."/>
            <person name="Detter J.C."/>
        </authorList>
    </citation>
    <scope>NUCLEOTIDE SEQUENCE [LARGE SCALE GENOMIC DNA]</scope>
    <source>
        <strain evidence="3">DSM 8271 / FlGlyR</strain>
    </source>
</reference>
<accession>F0T2F8</accession>
<dbReference type="STRING" id="645991.Sgly_0933"/>
<dbReference type="Proteomes" id="UP000007488">
    <property type="component" value="Chromosome"/>
</dbReference>
<evidence type="ECO:0000313" key="2">
    <source>
        <dbReference type="EMBL" id="ADY55276.1"/>
    </source>
</evidence>
<dbReference type="EMBL" id="CP002547">
    <property type="protein sequence ID" value="ADY55276.1"/>
    <property type="molecule type" value="Genomic_DNA"/>
</dbReference>
<sequence length="171" mass="19708">MAGTEGDYFMAKTEMINVLTIGRTEGYVKKSSAYNPYVPSDIYDWDFKLVCGNYLFTDSYRGFNPYSGVENIYIKNQDEPIWSCDYIGYILENTPVSAEEIYGFLKEGRGNHLLDCVGSLFIDYSYKKGNFEYQTKFQDHCKAILQREEIYYSGSLAGIQISAGYLQEKKY</sequence>
<dbReference type="HOGENOM" id="CLU_133320_0_0_9"/>
<dbReference type="RefSeq" id="WP_013624147.1">
    <property type="nucleotide sequence ID" value="NC_015172.1"/>
</dbReference>
<evidence type="ECO:0000259" key="1">
    <source>
        <dbReference type="Pfam" id="PF18931"/>
    </source>
</evidence>
<proteinExistence type="predicted"/>
<dbReference type="AlphaFoldDB" id="F0T2F8"/>
<reference evidence="3" key="2">
    <citation type="submission" date="2011-02" db="EMBL/GenBank/DDBJ databases">
        <title>The complete genome of Syntrophobotulus glycolicus DSM 8271.</title>
        <authorList>
            <person name="Lucas S."/>
            <person name="Copeland A."/>
            <person name="Lapidus A."/>
            <person name="Bruce D."/>
            <person name="Goodwin L."/>
            <person name="Pitluck S."/>
            <person name="Kyrpides N."/>
            <person name="Mavromatis K."/>
            <person name="Pagani I."/>
            <person name="Ivanova N."/>
            <person name="Mikhailova N."/>
            <person name="Chertkov O."/>
            <person name="Held B."/>
            <person name="Detter J.C."/>
            <person name="Tapia R."/>
            <person name="Han C."/>
            <person name="Land M."/>
            <person name="Hauser L."/>
            <person name="Markowitz V."/>
            <person name="Cheng J.-F."/>
            <person name="Hugenholtz P."/>
            <person name="Woyke T."/>
            <person name="Wu D."/>
            <person name="Spring S."/>
            <person name="Schroeder M."/>
            <person name="Brambilla E."/>
            <person name="Klenk H.-P."/>
            <person name="Eisen J.A."/>
        </authorList>
    </citation>
    <scope>NUCLEOTIDE SEQUENCE [LARGE SCALE GENOMIC DNA]</scope>
    <source>
        <strain evidence="3">DSM 8271 / FlGlyR</strain>
    </source>
</reference>
<feature type="domain" description="DUF5680" evidence="1">
    <location>
        <begin position="58"/>
        <end position="166"/>
    </location>
</feature>
<dbReference type="InterPro" id="IPR043735">
    <property type="entry name" value="DUF5680"/>
</dbReference>